<comment type="caution">
    <text evidence="2">The sequence shown here is derived from an EMBL/GenBank/DDBJ whole genome shotgun (WGS) entry which is preliminary data.</text>
</comment>
<evidence type="ECO:0000313" key="3">
    <source>
        <dbReference type="Proteomes" id="UP000191500"/>
    </source>
</evidence>
<evidence type="ECO:0000256" key="1">
    <source>
        <dbReference type="SAM" id="MobiDB-lite"/>
    </source>
</evidence>
<gene>
    <name evidence="2" type="ORF">PENCOP_c001G01592</name>
</gene>
<keyword evidence="3" id="KW-1185">Reference proteome</keyword>
<accession>A0A1V6V8H7</accession>
<proteinExistence type="predicted"/>
<feature type="compositionally biased region" description="Basic and acidic residues" evidence="1">
    <location>
        <begin position="53"/>
        <end position="67"/>
    </location>
</feature>
<evidence type="ECO:0000313" key="2">
    <source>
        <dbReference type="EMBL" id="OQE46987.1"/>
    </source>
</evidence>
<feature type="region of interest" description="Disordered" evidence="1">
    <location>
        <begin position="1"/>
        <end position="20"/>
    </location>
</feature>
<dbReference type="Proteomes" id="UP000191500">
    <property type="component" value="Unassembled WGS sequence"/>
</dbReference>
<name>A0A1V6V8H7_9EURO</name>
<dbReference type="EMBL" id="MDDG01000001">
    <property type="protein sequence ID" value="OQE46987.1"/>
    <property type="molecule type" value="Genomic_DNA"/>
</dbReference>
<feature type="region of interest" description="Disordered" evidence="1">
    <location>
        <begin position="32"/>
        <end position="83"/>
    </location>
</feature>
<sequence>MSDVETTAGNAAGNVTGQRAGAGAEANHLWIGHRGHKKSSPQSHGRGFYAHDGLSKDETVQSPDHDNLIYQPDAPELWENDSQYAPTPRYFGSPYATRSNYSPSLSVLENQSQPGTLWLLRLSEWEEGRVYDQDPPTCVHYRIKWRVIVNNREVAKDTEDDLVLALSAFWQLFLEKKLEKVLRRKVACNRRVTADDTAITVLVNDRTQRNLTKRFDDTDII</sequence>
<organism evidence="2 3">
    <name type="scientific">Penicillium coprophilum</name>
    <dbReference type="NCBI Taxonomy" id="36646"/>
    <lineage>
        <taxon>Eukaryota</taxon>
        <taxon>Fungi</taxon>
        <taxon>Dikarya</taxon>
        <taxon>Ascomycota</taxon>
        <taxon>Pezizomycotina</taxon>
        <taxon>Eurotiomycetes</taxon>
        <taxon>Eurotiomycetidae</taxon>
        <taxon>Eurotiales</taxon>
        <taxon>Aspergillaceae</taxon>
        <taxon>Penicillium</taxon>
    </lineage>
</organism>
<reference evidence="3" key="1">
    <citation type="journal article" date="2017" name="Nat. Microbiol.">
        <title>Global analysis of biosynthetic gene clusters reveals vast potential of secondary metabolite production in Penicillium species.</title>
        <authorList>
            <person name="Nielsen J.C."/>
            <person name="Grijseels S."/>
            <person name="Prigent S."/>
            <person name="Ji B."/>
            <person name="Dainat J."/>
            <person name="Nielsen K.F."/>
            <person name="Frisvad J.C."/>
            <person name="Workman M."/>
            <person name="Nielsen J."/>
        </authorList>
    </citation>
    <scope>NUCLEOTIDE SEQUENCE [LARGE SCALE GENOMIC DNA]</scope>
    <source>
        <strain evidence="3">IBT 31321</strain>
    </source>
</reference>
<dbReference type="STRING" id="36646.A0A1V6V8H7"/>
<feature type="compositionally biased region" description="Polar residues" evidence="1">
    <location>
        <begin position="1"/>
        <end position="17"/>
    </location>
</feature>
<protein>
    <submittedName>
        <fullName evidence="2">Uncharacterized protein</fullName>
    </submittedName>
</protein>
<dbReference type="AlphaFoldDB" id="A0A1V6V8H7"/>